<accession>A0ABY2ULQ5</accession>
<dbReference type="InterPro" id="IPR021330">
    <property type="entry name" value="DUF2939"/>
</dbReference>
<reference evidence="2 3" key="1">
    <citation type="submission" date="2019-05" db="EMBL/GenBank/DDBJ databases">
        <title>Microbulbifer harenosus sp. nov., an alginate-degrading bacterium isolated from coastal sand.</title>
        <authorList>
            <person name="Huang H."/>
            <person name="Mo K."/>
            <person name="Bao S."/>
        </authorList>
    </citation>
    <scope>NUCLEOTIDE SEQUENCE [LARGE SCALE GENOMIC DNA]</scope>
    <source>
        <strain evidence="2 3">HB161719</strain>
    </source>
</reference>
<evidence type="ECO:0000256" key="1">
    <source>
        <dbReference type="SAM" id="MobiDB-lite"/>
    </source>
</evidence>
<dbReference type="EMBL" id="VANI01000004">
    <property type="protein sequence ID" value="TLM79127.1"/>
    <property type="molecule type" value="Genomic_DNA"/>
</dbReference>
<evidence type="ECO:0000313" key="3">
    <source>
        <dbReference type="Proteomes" id="UP000306791"/>
    </source>
</evidence>
<dbReference type="Proteomes" id="UP000306791">
    <property type="component" value="Unassembled WGS sequence"/>
</dbReference>
<comment type="caution">
    <text evidence="2">The sequence shown here is derived from an EMBL/GenBank/DDBJ whole genome shotgun (WGS) entry which is preliminary data.</text>
</comment>
<feature type="region of interest" description="Disordered" evidence="1">
    <location>
        <begin position="124"/>
        <end position="143"/>
    </location>
</feature>
<dbReference type="Pfam" id="PF11159">
    <property type="entry name" value="DUF2939"/>
    <property type="match status" value="1"/>
</dbReference>
<keyword evidence="3" id="KW-1185">Reference proteome</keyword>
<gene>
    <name evidence="2" type="ORF">FDY93_03190</name>
</gene>
<evidence type="ECO:0000313" key="2">
    <source>
        <dbReference type="EMBL" id="TLM79127.1"/>
    </source>
</evidence>
<proteinExistence type="predicted"/>
<protein>
    <submittedName>
        <fullName evidence="2">DUF2939 domain-containing protein</fullName>
    </submittedName>
</protein>
<name>A0ABY2ULQ5_9GAMM</name>
<sequence length="200" mass="22992">MGRWGVRAGLVVVLLGLVYAALPWYSAHKLVEAAQHRDLATMERYVDFPQLRRNIRNRLLEDVRTAMERDLSPELGGFFSAGAELLLGPLVDSLISPRGISELIQGQKDWKEFERELEAVFGGARPPAAAPAPQPEEQVQDDEHRHHWQLRQWRFRGLNRVEVICSNREDNSEVKLFMQRSGLRWRLVDMRLINDESKGA</sequence>
<organism evidence="2 3">
    <name type="scientific">Microbulbifer harenosus</name>
    <dbReference type="NCBI Taxonomy" id="2576840"/>
    <lineage>
        <taxon>Bacteria</taxon>
        <taxon>Pseudomonadati</taxon>
        <taxon>Pseudomonadota</taxon>
        <taxon>Gammaproteobacteria</taxon>
        <taxon>Cellvibrionales</taxon>
        <taxon>Microbulbiferaceae</taxon>
        <taxon>Microbulbifer</taxon>
    </lineage>
</organism>
<dbReference type="RefSeq" id="WP_138234300.1">
    <property type="nucleotide sequence ID" value="NZ_CP185860.1"/>
</dbReference>